<dbReference type="PANTHER" id="PTHR10792">
    <property type="entry name" value="60S RIBOSOMAL PROTEIN L24"/>
    <property type="match status" value="1"/>
</dbReference>
<dbReference type="Proteomes" id="UP000276741">
    <property type="component" value="Chromosome"/>
</dbReference>
<dbReference type="InterPro" id="IPR038630">
    <property type="entry name" value="L24e/L24_sf"/>
</dbReference>
<feature type="binding site" evidence="10">
    <location>
        <position position="33"/>
    </location>
    <ligand>
        <name>Zn(2+)</name>
        <dbReference type="ChEBI" id="CHEBI:29105"/>
    </ligand>
</feature>
<dbReference type="EMBL" id="AP018553">
    <property type="protein sequence ID" value="BBD71637.1"/>
    <property type="molecule type" value="Genomic_DNA"/>
</dbReference>
<evidence type="ECO:0000256" key="6">
    <source>
        <dbReference type="ARBA" id="ARBA00022884"/>
    </source>
</evidence>
<evidence type="ECO:0000256" key="10">
    <source>
        <dbReference type="HAMAP-Rule" id="MF_00773"/>
    </source>
</evidence>
<dbReference type="GO" id="GO:1990904">
    <property type="term" value="C:ribonucleoprotein complex"/>
    <property type="evidence" value="ECO:0007669"/>
    <property type="project" value="UniProtKB-KW"/>
</dbReference>
<protein>
    <recommendedName>
        <fullName evidence="10">Large ribosomal subunit protein eL24</fullName>
    </recommendedName>
</protein>
<evidence type="ECO:0000313" key="12">
    <source>
        <dbReference type="EMBL" id="BBD71637.1"/>
    </source>
</evidence>
<dbReference type="GO" id="GO:0006412">
    <property type="term" value="P:translation"/>
    <property type="evidence" value="ECO:0007669"/>
    <property type="project" value="UniProtKB-UniRule"/>
</dbReference>
<reference evidence="13" key="1">
    <citation type="journal article" date="2014" name="Int. J. Syst. Evol. Microbiol.">
        <title>Complete genome sequence of Corynebacterium casei LMG S-19264T (=DSM 44701T), isolated from a smear-ripened cheese.</title>
        <authorList>
            <consortium name="US DOE Joint Genome Institute (JGI-PGF)"/>
            <person name="Walter F."/>
            <person name="Albersmeier A."/>
            <person name="Kalinowski J."/>
            <person name="Ruckert C."/>
        </authorList>
    </citation>
    <scope>NUCLEOTIDE SEQUENCE</scope>
    <source>
        <strain evidence="13">JCM 31740</strain>
    </source>
</reference>
<dbReference type="HAMAP" id="MF_00773">
    <property type="entry name" value="Ribosomal_eL24"/>
    <property type="match status" value="1"/>
</dbReference>
<dbReference type="Pfam" id="PF01246">
    <property type="entry name" value="Ribosomal_L24e"/>
    <property type="match status" value="1"/>
</dbReference>
<dbReference type="Gene3D" id="2.30.170.20">
    <property type="entry name" value="Ribosomal protein L24e"/>
    <property type="match status" value="1"/>
</dbReference>
<dbReference type="GO" id="GO:0003735">
    <property type="term" value="F:structural constituent of ribosome"/>
    <property type="evidence" value="ECO:0007669"/>
    <property type="project" value="InterPro"/>
</dbReference>
<dbReference type="SUPFAM" id="SSF57716">
    <property type="entry name" value="Glucocorticoid receptor-like (DNA-binding domain)"/>
    <property type="match status" value="1"/>
</dbReference>
<reference evidence="14" key="2">
    <citation type="submission" date="2018-04" db="EMBL/GenBank/DDBJ databases">
        <title>Complete genome sequence of Sulfodiicoccus acidiphilus strain HS-1.</title>
        <authorList>
            <person name="Sakai H.D."/>
            <person name="Kurosawa N."/>
        </authorList>
    </citation>
    <scope>NUCLEOTIDE SEQUENCE [LARGE SCALE GENOMIC DNA]</scope>
    <source>
        <strain evidence="14">HS-1</strain>
    </source>
</reference>
<dbReference type="SMART" id="SM00746">
    <property type="entry name" value="TRASH"/>
    <property type="match status" value="1"/>
</dbReference>
<evidence type="ECO:0000259" key="11">
    <source>
        <dbReference type="SMART" id="SM00746"/>
    </source>
</evidence>
<keyword evidence="2 10" id="KW-0479">Metal-binding</keyword>
<dbReference type="OrthoDB" id="55506at2157"/>
<evidence type="ECO:0000256" key="7">
    <source>
        <dbReference type="ARBA" id="ARBA00022980"/>
    </source>
</evidence>
<evidence type="ECO:0000313" key="13">
    <source>
        <dbReference type="EMBL" id="GGT86940.1"/>
    </source>
</evidence>
<gene>
    <name evidence="10" type="primary">rpl24e</name>
    <name evidence="13" type="ORF">GCM10007116_01180</name>
    <name evidence="12" type="ORF">HS1genome_0026</name>
</gene>
<evidence type="ECO:0000256" key="4">
    <source>
        <dbReference type="ARBA" id="ARBA00022771"/>
    </source>
</evidence>
<keyword evidence="4 10" id="KW-0863">Zinc-finger</keyword>
<keyword evidence="14" id="KW-1185">Reference proteome</keyword>
<evidence type="ECO:0000313" key="14">
    <source>
        <dbReference type="Proteomes" id="UP000276741"/>
    </source>
</evidence>
<comment type="cofactor">
    <cofactor evidence="10">
        <name>Zn(2+)</name>
        <dbReference type="ChEBI" id="CHEBI:29105"/>
    </cofactor>
    <text evidence="10">Binds 1 zinc ion per subunit.</text>
</comment>
<comment type="subunit">
    <text evidence="9 10">Part of the 50S ribosomal subunit. Forms a cluster with proteins L3 and L14.</text>
</comment>
<dbReference type="FunFam" id="2.30.170.20:FF:000001">
    <property type="entry name" value="probable ribosome biogenesis protein RLP24"/>
    <property type="match status" value="1"/>
</dbReference>
<dbReference type="AlphaFoldDB" id="A0A348B0D5"/>
<evidence type="ECO:0000256" key="9">
    <source>
        <dbReference type="ARBA" id="ARBA00062681"/>
    </source>
</evidence>
<dbReference type="InterPro" id="IPR011017">
    <property type="entry name" value="TRASH_dom"/>
</dbReference>
<dbReference type="GO" id="GO:0005840">
    <property type="term" value="C:ribosome"/>
    <property type="evidence" value="ECO:0007669"/>
    <property type="project" value="UniProtKB-KW"/>
</dbReference>
<dbReference type="GeneID" id="38665512"/>
<name>A0A348B0D5_9CREN</name>
<evidence type="ECO:0000256" key="8">
    <source>
        <dbReference type="ARBA" id="ARBA00023274"/>
    </source>
</evidence>
<evidence type="ECO:0000256" key="3">
    <source>
        <dbReference type="ARBA" id="ARBA00022730"/>
    </source>
</evidence>
<evidence type="ECO:0000256" key="2">
    <source>
        <dbReference type="ARBA" id="ARBA00022723"/>
    </source>
</evidence>
<keyword evidence="6 10" id="KW-0694">RNA-binding</keyword>
<reference evidence="12" key="3">
    <citation type="journal article" date="2019" name="BMC Res. Notes">
        <title>Complete genome sequence of the Sulfodiicoccus acidiphilus strain HS-1T, the first crenarchaeon that lacks polB3, isolated from an acidic hot spring in Ohwaku-dani, Hakone, Japan.</title>
        <authorList>
            <person name="Sakai H.D."/>
            <person name="Kurosawa N."/>
        </authorList>
    </citation>
    <scope>NUCLEOTIDE SEQUENCE</scope>
    <source>
        <strain evidence="12">HS-1</strain>
    </source>
</reference>
<dbReference type="RefSeq" id="WP_126448978.1">
    <property type="nucleotide sequence ID" value="NZ_AP018553.1"/>
</dbReference>
<keyword evidence="3 10" id="KW-0699">rRNA-binding</keyword>
<evidence type="ECO:0000256" key="5">
    <source>
        <dbReference type="ARBA" id="ARBA00022833"/>
    </source>
</evidence>
<organism evidence="12 14">
    <name type="scientific">Sulfodiicoccus acidiphilus</name>
    <dbReference type="NCBI Taxonomy" id="1670455"/>
    <lineage>
        <taxon>Archaea</taxon>
        <taxon>Thermoproteota</taxon>
        <taxon>Thermoprotei</taxon>
        <taxon>Sulfolobales</taxon>
        <taxon>Sulfolobaceae</taxon>
        <taxon>Sulfodiicoccus</taxon>
    </lineage>
</organism>
<dbReference type="CDD" id="cd00472">
    <property type="entry name" value="Ribosomal_L24e_L24"/>
    <property type="match status" value="1"/>
</dbReference>
<feature type="domain" description="TRASH" evidence="11">
    <location>
        <begin position="7"/>
        <end position="45"/>
    </location>
</feature>
<feature type="binding site" evidence="10">
    <location>
        <position position="7"/>
    </location>
    <ligand>
        <name>Zn(2+)</name>
        <dbReference type="ChEBI" id="CHEBI:29105"/>
    </ligand>
</feature>
<dbReference type="EMBL" id="BMQS01000001">
    <property type="protein sequence ID" value="GGT86940.1"/>
    <property type="molecule type" value="Genomic_DNA"/>
</dbReference>
<keyword evidence="8 10" id="KW-0687">Ribonucleoprotein</keyword>
<dbReference type="NCBIfam" id="NF034186">
    <property type="entry name" value="PRK14891.1-1"/>
    <property type="match status" value="1"/>
</dbReference>
<feature type="binding site" evidence="10">
    <location>
        <position position="10"/>
    </location>
    <ligand>
        <name>Zn(2+)</name>
        <dbReference type="ChEBI" id="CHEBI:29105"/>
    </ligand>
</feature>
<accession>A0A348B0D5</accession>
<dbReference type="InterPro" id="IPR000988">
    <property type="entry name" value="Ribosomal_eL24-rel_N"/>
</dbReference>
<dbReference type="KEGG" id="sacd:HS1genome_0026"/>
<feature type="zinc finger region" description="C4-type" evidence="10">
    <location>
        <begin position="7"/>
        <end position="37"/>
    </location>
</feature>
<keyword evidence="5 10" id="KW-0862">Zinc</keyword>
<keyword evidence="7 10" id="KW-0689">Ribosomal protein</keyword>
<reference evidence="13" key="4">
    <citation type="submission" date="2020-09" db="EMBL/GenBank/DDBJ databases">
        <authorList>
            <person name="Sun Q."/>
            <person name="Ohkuma M."/>
        </authorList>
    </citation>
    <scope>NUCLEOTIDE SEQUENCE</scope>
    <source>
        <strain evidence="13">JCM 31740</strain>
    </source>
</reference>
<dbReference type="GO" id="GO:0019843">
    <property type="term" value="F:rRNA binding"/>
    <property type="evidence" value="ECO:0007669"/>
    <property type="project" value="UniProtKB-UniRule"/>
</dbReference>
<comment type="similarity">
    <text evidence="1 10">Belongs to the eukaryotic ribosomal protein eL24 family.</text>
</comment>
<dbReference type="InterPro" id="IPR055345">
    <property type="entry name" value="Ribosomal_eL24-rel_arc"/>
</dbReference>
<sequence>MVAIRNCSFCGHQIAPGTGLMHIKNDGTILWFCSSRCRKYMLEYGKDPKKLKWTKFYTKVR</sequence>
<dbReference type="InterPro" id="IPR056366">
    <property type="entry name" value="Ribosomal_eL24"/>
</dbReference>
<evidence type="ECO:0000256" key="1">
    <source>
        <dbReference type="ARBA" id="ARBA00005647"/>
    </source>
</evidence>
<dbReference type="Proteomes" id="UP000616143">
    <property type="component" value="Unassembled WGS sequence"/>
</dbReference>
<proteinExistence type="inferred from homology"/>
<dbReference type="GO" id="GO:0008270">
    <property type="term" value="F:zinc ion binding"/>
    <property type="evidence" value="ECO:0007669"/>
    <property type="project" value="UniProtKB-UniRule"/>
</dbReference>
<comment type="function">
    <text evidence="10">Binds to the 23S rRNA.</text>
</comment>
<feature type="binding site" evidence="10">
    <location>
        <position position="37"/>
    </location>
    <ligand>
        <name>Zn(2+)</name>
        <dbReference type="ChEBI" id="CHEBI:29105"/>
    </ligand>
</feature>
<dbReference type="PANTHER" id="PTHR10792:SF1">
    <property type="entry name" value="RIBOSOMAL PROTEIN L24"/>
    <property type="match status" value="1"/>
</dbReference>